<gene>
    <name evidence="1" type="ORF">OLEA9_A072955</name>
</gene>
<sequence length="261" mass="29444">MKLIYAVGWQPAVHLWEKEFCKVVGLLDWEMFLRKKKFVHLYENVINWDDSEGKEAFENAKTRFWSEKYGVPCEIPLPDPDLYIDEIDWDSEKDIELPSDLDVDPVFPDPDENLEPAVIFGDSFLVNQASSPTVWGDYEKTNHVDPWENNWGNAFPNGAPIGFTGFCNNARNFNGGSGYAPWIGGWNNTWSMLAITSGGTMRDNREQHIGEILNADEVPTLGTLGGWNSINSCGPVTQQAANSCWKNVELGRYLLTGCRAE</sequence>
<dbReference type="AlphaFoldDB" id="A0A8S0S391"/>
<keyword evidence="2" id="KW-1185">Reference proteome</keyword>
<comment type="caution">
    <text evidence="1">The sequence shown here is derived from an EMBL/GenBank/DDBJ whole genome shotgun (WGS) entry which is preliminary data.</text>
</comment>
<dbReference type="PANTHER" id="PTHR34567:SF3">
    <property type="entry name" value="FK506-BINDING-LIKE PROTEIN"/>
    <property type="match status" value="1"/>
</dbReference>
<reference evidence="1 2" key="1">
    <citation type="submission" date="2019-12" db="EMBL/GenBank/DDBJ databases">
        <authorList>
            <person name="Alioto T."/>
            <person name="Alioto T."/>
            <person name="Gomez Garrido J."/>
        </authorList>
    </citation>
    <scope>NUCLEOTIDE SEQUENCE [LARGE SCALE GENOMIC DNA]</scope>
</reference>
<organism evidence="1 2">
    <name type="scientific">Olea europaea subsp. europaea</name>
    <dbReference type="NCBI Taxonomy" id="158383"/>
    <lineage>
        <taxon>Eukaryota</taxon>
        <taxon>Viridiplantae</taxon>
        <taxon>Streptophyta</taxon>
        <taxon>Embryophyta</taxon>
        <taxon>Tracheophyta</taxon>
        <taxon>Spermatophyta</taxon>
        <taxon>Magnoliopsida</taxon>
        <taxon>eudicotyledons</taxon>
        <taxon>Gunneridae</taxon>
        <taxon>Pentapetalae</taxon>
        <taxon>asterids</taxon>
        <taxon>lamiids</taxon>
        <taxon>Lamiales</taxon>
        <taxon>Oleaceae</taxon>
        <taxon>Oleeae</taxon>
        <taxon>Olea</taxon>
    </lineage>
</organism>
<evidence type="ECO:0000313" key="1">
    <source>
        <dbReference type="EMBL" id="CAA2986957.1"/>
    </source>
</evidence>
<accession>A0A8S0S391</accession>
<dbReference type="OrthoDB" id="1899291at2759"/>
<proteinExistence type="predicted"/>
<name>A0A8S0S391_OLEEU</name>
<dbReference type="PANTHER" id="PTHR34567">
    <property type="entry name" value="FK506-BINDING-LIKE PROTEIN"/>
    <property type="match status" value="1"/>
</dbReference>
<dbReference type="Gramene" id="OE9A072955T1">
    <property type="protein sequence ID" value="OE9A072955C1"/>
    <property type="gene ID" value="OE9A072955"/>
</dbReference>
<dbReference type="EMBL" id="CACTIH010003895">
    <property type="protein sequence ID" value="CAA2986957.1"/>
    <property type="molecule type" value="Genomic_DNA"/>
</dbReference>
<protein>
    <submittedName>
        <fullName evidence="1">Uncharacterized protein</fullName>
    </submittedName>
</protein>
<evidence type="ECO:0000313" key="2">
    <source>
        <dbReference type="Proteomes" id="UP000594638"/>
    </source>
</evidence>
<dbReference type="Proteomes" id="UP000594638">
    <property type="component" value="Unassembled WGS sequence"/>
</dbReference>